<keyword evidence="5" id="KW-0902">Two-component regulatory system</keyword>
<accession>A0ABQ0BZY9</accession>
<keyword evidence="14" id="KW-1185">Reference proteome</keyword>
<sequence>MDKYTVLIADDEFWIRDSLKKMLEESKFDFYVPEPAKDGLEAVKRAEEEKPDIILTDINMPGINGIQLIQMLKEKSSDIEIIVISGYQDFEYVRDALVFGAIDYLLKPINLASLEAVLEKAAMNILHRDEDNQKKSVRQKDMLRYSSYLQDQEYSLMVSHYDSFAVIENQISELELDYVGYCLVLVNLSGFTRLCRNSEGKELHEEIYKIKEYIRKKLSGSMGIVFHNIYVSDEFVIICDSSQNEMQRLGEELARELPVREKCYCTVGISRYTFSWKKIKEVYLSTKVALLSKEYRNYNYVGIVDEEEKTEGRKRISPEQERNLIQSVRIKNRKEILSILEDIHLADCGKEKWSFLEVKQTVNKIAWIFMEDEEVMKNQQKKIEMEYLFEYLNMVLENYNIHIVFQVLEEMADKLLEQSQDIQDESESIQDIVFQCQEYIKNHFYEDLSLSGLSEKYHVSAPYFSKAFKQVSGENLMSYISRVRMEKAIQYMEQGISLTDIAERVGYDDYSYFNRVFRKITGKGPREYKAAWESAAHERASTLEG</sequence>
<evidence type="ECO:0000256" key="3">
    <source>
        <dbReference type="ARBA" id="ARBA00022490"/>
    </source>
</evidence>
<feature type="modified residue" description="4-aspartylphosphate" evidence="10">
    <location>
        <position position="57"/>
    </location>
</feature>
<keyword evidence="6" id="KW-0805">Transcription regulation</keyword>
<evidence type="ECO:0000256" key="5">
    <source>
        <dbReference type="ARBA" id="ARBA00023012"/>
    </source>
</evidence>
<evidence type="ECO:0000259" key="12">
    <source>
        <dbReference type="PROSITE" id="PS50110"/>
    </source>
</evidence>
<dbReference type="InterPro" id="IPR001789">
    <property type="entry name" value="Sig_transdc_resp-reg_receiver"/>
</dbReference>
<evidence type="ECO:0000256" key="1">
    <source>
        <dbReference type="ARBA" id="ARBA00004496"/>
    </source>
</evidence>
<dbReference type="InterPro" id="IPR020449">
    <property type="entry name" value="Tscrpt_reg_AraC-type_HTH"/>
</dbReference>
<keyword evidence="3" id="KW-0963">Cytoplasm</keyword>
<dbReference type="PANTHER" id="PTHR42713">
    <property type="entry name" value="HISTIDINE KINASE-RELATED"/>
    <property type="match status" value="1"/>
</dbReference>
<dbReference type="InterPro" id="IPR011006">
    <property type="entry name" value="CheY-like_superfamily"/>
</dbReference>
<dbReference type="PANTHER" id="PTHR42713:SF3">
    <property type="entry name" value="TRANSCRIPTIONAL REGULATORY PROTEIN HPTR"/>
    <property type="match status" value="1"/>
</dbReference>
<comment type="subcellular location">
    <subcellularLocation>
        <location evidence="1">Cytoplasm</location>
    </subcellularLocation>
</comment>
<name>A0ABQ0BZY9_9FIRM</name>
<evidence type="ECO:0000256" key="4">
    <source>
        <dbReference type="ARBA" id="ARBA00022553"/>
    </source>
</evidence>
<dbReference type="EMBL" id="BAABZQ010000001">
    <property type="protein sequence ID" value="GAA6502085.1"/>
    <property type="molecule type" value="Genomic_DNA"/>
</dbReference>
<dbReference type="Proteomes" id="UP001600941">
    <property type="component" value="Unassembled WGS sequence"/>
</dbReference>
<dbReference type="SUPFAM" id="SSF52172">
    <property type="entry name" value="CheY-like"/>
    <property type="match status" value="1"/>
</dbReference>
<keyword evidence="7" id="KW-0238">DNA-binding</keyword>
<dbReference type="InterPro" id="IPR051552">
    <property type="entry name" value="HptR"/>
</dbReference>
<dbReference type="SUPFAM" id="SSF46689">
    <property type="entry name" value="Homeodomain-like"/>
    <property type="match status" value="2"/>
</dbReference>
<evidence type="ECO:0000313" key="14">
    <source>
        <dbReference type="Proteomes" id="UP001600941"/>
    </source>
</evidence>
<keyword evidence="4 10" id="KW-0597">Phosphoprotein</keyword>
<dbReference type="SMART" id="SM00342">
    <property type="entry name" value="HTH_ARAC"/>
    <property type="match status" value="1"/>
</dbReference>
<evidence type="ECO:0000256" key="8">
    <source>
        <dbReference type="ARBA" id="ARBA00023163"/>
    </source>
</evidence>
<comment type="function">
    <text evidence="9">May play the central regulatory role in sporulation. It may be an element of the effector pathway responsible for the activation of sporulation genes in response to nutritional stress. Spo0A may act in concert with spo0H (a sigma factor) to control the expression of some genes that are critical to the sporulation process.</text>
</comment>
<comment type="caution">
    <text evidence="13">The sequence shown here is derived from an EMBL/GenBank/DDBJ whole genome shotgun (WGS) entry which is preliminary data.</text>
</comment>
<protein>
    <recommendedName>
        <fullName evidence="2">Stage 0 sporulation protein A homolog</fullName>
    </recommendedName>
</protein>
<organism evidence="13 14">
    <name type="scientific">Blautia parvula</name>
    <dbReference type="NCBI Taxonomy" id="2877527"/>
    <lineage>
        <taxon>Bacteria</taxon>
        <taxon>Bacillati</taxon>
        <taxon>Bacillota</taxon>
        <taxon>Clostridia</taxon>
        <taxon>Lachnospirales</taxon>
        <taxon>Lachnospiraceae</taxon>
        <taxon>Blautia</taxon>
    </lineage>
</organism>
<evidence type="ECO:0000256" key="10">
    <source>
        <dbReference type="PROSITE-ProRule" id="PRU00169"/>
    </source>
</evidence>
<dbReference type="Gene3D" id="3.40.50.2300">
    <property type="match status" value="1"/>
</dbReference>
<keyword evidence="8" id="KW-0804">Transcription</keyword>
<evidence type="ECO:0000259" key="11">
    <source>
        <dbReference type="PROSITE" id="PS01124"/>
    </source>
</evidence>
<evidence type="ECO:0000256" key="2">
    <source>
        <dbReference type="ARBA" id="ARBA00018672"/>
    </source>
</evidence>
<dbReference type="InterPro" id="IPR018060">
    <property type="entry name" value="HTH_AraC"/>
</dbReference>
<gene>
    <name evidence="13" type="ORF">K340107D12_49010</name>
</gene>
<dbReference type="RefSeq" id="WP_227210255.1">
    <property type="nucleotide sequence ID" value="NZ_BAABZQ010000001.1"/>
</dbReference>
<proteinExistence type="predicted"/>
<feature type="domain" description="HTH araC/xylS-type" evidence="11">
    <location>
        <begin position="434"/>
        <end position="531"/>
    </location>
</feature>
<reference evidence="13 14" key="1">
    <citation type="submission" date="2024-04" db="EMBL/GenBank/DDBJ databases">
        <title>Defined microbial consortia suppress multidrug-resistant proinflammatory Enterobacteriaceae via ecological control.</title>
        <authorList>
            <person name="Furuichi M."/>
            <person name="Kawaguchi T."/>
            <person name="Pust M."/>
            <person name="Yasuma K."/>
            <person name="Plichta D."/>
            <person name="Hasegawa N."/>
            <person name="Ohya T."/>
            <person name="Bhattarai S."/>
            <person name="Sasajima S."/>
            <person name="Aoto Y."/>
            <person name="Tuganbaev T."/>
            <person name="Yaginuma M."/>
            <person name="Ueda M."/>
            <person name="Okahashi N."/>
            <person name="Amafuji K."/>
            <person name="Kiridooshi Y."/>
            <person name="Sugita K."/>
            <person name="Strazar M."/>
            <person name="Skelly A."/>
            <person name="Suda W."/>
            <person name="Hattori M."/>
            <person name="Nakamoto N."/>
            <person name="Caballero S."/>
            <person name="Norman J."/>
            <person name="Olle B."/>
            <person name="Tanoue T."/>
            <person name="Arita M."/>
            <person name="Bucci V."/>
            <person name="Atarashi K."/>
            <person name="Xavier R."/>
            <person name="Honda K."/>
        </authorList>
    </citation>
    <scope>NUCLEOTIDE SEQUENCE [LARGE SCALE GENOMIC DNA]</scope>
    <source>
        <strain evidence="14">k34-0107-D12</strain>
    </source>
</reference>
<evidence type="ECO:0000256" key="9">
    <source>
        <dbReference type="ARBA" id="ARBA00024867"/>
    </source>
</evidence>
<dbReference type="PRINTS" id="PR00032">
    <property type="entry name" value="HTHARAC"/>
</dbReference>
<dbReference type="Gene3D" id="1.10.10.60">
    <property type="entry name" value="Homeodomain-like"/>
    <property type="match status" value="2"/>
</dbReference>
<dbReference type="CDD" id="cd17536">
    <property type="entry name" value="REC_YesN-like"/>
    <property type="match status" value="1"/>
</dbReference>
<dbReference type="Pfam" id="PF00072">
    <property type="entry name" value="Response_reg"/>
    <property type="match status" value="1"/>
</dbReference>
<dbReference type="Pfam" id="PF12833">
    <property type="entry name" value="HTH_18"/>
    <property type="match status" value="1"/>
</dbReference>
<evidence type="ECO:0000256" key="7">
    <source>
        <dbReference type="ARBA" id="ARBA00023125"/>
    </source>
</evidence>
<dbReference type="PROSITE" id="PS50110">
    <property type="entry name" value="RESPONSE_REGULATORY"/>
    <property type="match status" value="1"/>
</dbReference>
<dbReference type="PROSITE" id="PS01124">
    <property type="entry name" value="HTH_ARAC_FAMILY_2"/>
    <property type="match status" value="1"/>
</dbReference>
<dbReference type="InterPro" id="IPR009057">
    <property type="entry name" value="Homeodomain-like_sf"/>
</dbReference>
<feature type="domain" description="Response regulatory" evidence="12">
    <location>
        <begin position="5"/>
        <end position="122"/>
    </location>
</feature>
<evidence type="ECO:0000256" key="6">
    <source>
        <dbReference type="ARBA" id="ARBA00023015"/>
    </source>
</evidence>
<evidence type="ECO:0000313" key="13">
    <source>
        <dbReference type="EMBL" id="GAA6502085.1"/>
    </source>
</evidence>
<dbReference type="SMART" id="SM00448">
    <property type="entry name" value="REC"/>
    <property type="match status" value="1"/>
</dbReference>